<feature type="domain" description="NfeD integral membrane" evidence="7">
    <location>
        <begin position="277"/>
        <end position="392"/>
    </location>
</feature>
<organism evidence="9 10">
    <name type="scientific">Legionella lansingensis</name>
    <dbReference type="NCBI Taxonomy" id="45067"/>
    <lineage>
        <taxon>Bacteria</taxon>
        <taxon>Pseudomonadati</taxon>
        <taxon>Pseudomonadota</taxon>
        <taxon>Gammaproteobacteria</taxon>
        <taxon>Legionellales</taxon>
        <taxon>Legionellaceae</taxon>
        <taxon>Legionella</taxon>
    </lineage>
</organism>
<dbReference type="EMBL" id="LNYI01000022">
    <property type="protein sequence ID" value="KTD22756.1"/>
    <property type="molecule type" value="Genomic_DNA"/>
</dbReference>
<accession>A0A0W0VRE9</accession>
<dbReference type="PATRIC" id="fig|45067.4.peg.1157"/>
<dbReference type="SUPFAM" id="SSF52096">
    <property type="entry name" value="ClpP/crotonase"/>
    <property type="match status" value="1"/>
</dbReference>
<keyword evidence="10" id="KW-1185">Reference proteome</keyword>
<dbReference type="OrthoDB" id="5289056at2"/>
<evidence type="ECO:0000256" key="5">
    <source>
        <dbReference type="SAM" id="Phobius"/>
    </source>
</evidence>
<dbReference type="Gene3D" id="3.90.226.10">
    <property type="entry name" value="2-enoyl-CoA Hydratase, Chain A, domain 1"/>
    <property type="match status" value="1"/>
</dbReference>
<dbReference type="InterPro" id="IPR002810">
    <property type="entry name" value="NfeD-like_C"/>
</dbReference>
<dbReference type="InterPro" id="IPR056738">
    <property type="entry name" value="NfeD1b_N"/>
</dbReference>
<keyword evidence="4 5" id="KW-0472">Membrane</keyword>
<dbReference type="GO" id="GO:0016020">
    <property type="term" value="C:membrane"/>
    <property type="evidence" value="ECO:0007669"/>
    <property type="project" value="UniProtKB-SubCell"/>
</dbReference>
<dbReference type="STRING" id="45067.Llan_1107"/>
<dbReference type="InterPro" id="IPR012340">
    <property type="entry name" value="NA-bd_OB-fold"/>
</dbReference>
<evidence type="ECO:0000256" key="2">
    <source>
        <dbReference type="ARBA" id="ARBA00022692"/>
    </source>
</evidence>
<gene>
    <name evidence="9" type="ORF">Llan_1107</name>
</gene>
<feature type="transmembrane region" description="Helical" evidence="5">
    <location>
        <begin position="329"/>
        <end position="362"/>
    </location>
</feature>
<dbReference type="eggNOG" id="COG1030">
    <property type="taxonomic scope" value="Bacteria"/>
</dbReference>
<dbReference type="PANTHER" id="PTHR33507:SF4">
    <property type="entry name" value="NODULATION COMPETITIVENESS PROTEIN NFED"/>
    <property type="match status" value="1"/>
</dbReference>
<dbReference type="AlphaFoldDB" id="A0A0W0VRE9"/>
<dbReference type="Proteomes" id="UP000054869">
    <property type="component" value="Unassembled WGS sequence"/>
</dbReference>
<evidence type="ECO:0000259" key="8">
    <source>
        <dbReference type="Pfam" id="PF25145"/>
    </source>
</evidence>
<keyword evidence="3 5" id="KW-1133">Transmembrane helix</keyword>
<evidence type="ECO:0000313" key="9">
    <source>
        <dbReference type="EMBL" id="KTD22756.1"/>
    </source>
</evidence>
<dbReference type="CDD" id="cd07020">
    <property type="entry name" value="Clp_protease_NfeD_1"/>
    <property type="match status" value="1"/>
</dbReference>
<reference evidence="9 10" key="1">
    <citation type="submission" date="2015-11" db="EMBL/GenBank/DDBJ databases">
        <title>Genomic analysis of 38 Legionella species identifies large and diverse effector repertoires.</title>
        <authorList>
            <person name="Burstein D."/>
            <person name="Amaro F."/>
            <person name="Zusman T."/>
            <person name="Lifshitz Z."/>
            <person name="Cohen O."/>
            <person name="Gilbert J.A."/>
            <person name="Pupko T."/>
            <person name="Shuman H.A."/>
            <person name="Segal G."/>
        </authorList>
    </citation>
    <scope>NUCLEOTIDE SEQUENCE [LARGE SCALE GENOMIC DNA]</scope>
    <source>
        <strain evidence="9 10">ATCC 49751</strain>
    </source>
</reference>
<comment type="subcellular location">
    <subcellularLocation>
        <location evidence="1">Membrane</location>
        <topology evidence="1">Multi-pass membrane protein</topology>
    </subcellularLocation>
</comment>
<dbReference type="InterPro" id="IPR052165">
    <property type="entry name" value="Membrane_assoc_protease"/>
</dbReference>
<feature type="transmembrane region" description="Helical" evidence="5">
    <location>
        <begin position="374"/>
        <end position="398"/>
    </location>
</feature>
<proteinExistence type="predicted"/>
<dbReference type="InterPro" id="IPR029045">
    <property type="entry name" value="ClpP/crotonase-like_dom_sf"/>
</dbReference>
<dbReference type="SUPFAM" id="SSF141322">
    <property type="entry name" value="NfeD domain-like"/>
    <property type="match status" value="1"/>
</dbReference>
<evidence type="ECO:0000259" key="7">
    <source>
        <dbReference type="Pfam" id="PF24961"/>
    </source>
</evidence>
<evidence type="ECO:0000259" key="6">
    <source>
        <dbReference type="Pfam" id="PF01957"/>
    </source>
</evidence>
<dbReference type="Gene3D" id="2.40.50.140">
    <property type="entry name" value="Nucleic acid-binding proteins"/>
    <property type="match status" value="1"/>
</dbReference>
<evidence type="ECO:0000256" key="3">
    <source>
        <dbReference type="ARBA" id="ARBA00022989"/>
    </source>
</evidence>
<dbReference type="InterPro" id="IPR056739">
    <property type="entry name" value="NfeD_membrane"/>
</dbReference>
<feature type="domain" description="NfeD1b N-terminal" evidence="8">
    <location>
        <begin position="66"/>
        <end position="237"/>
    </location>
</feature>
<comment type="caution">
    <text evidence="9">The sequence shown here is derived from an EMBL/GenBank/DDBJ whole genome shotgun (WGS) entry which is preliminary data.</text>
</comment>
<feature type="transmembrane region" description="Helical" evidence="5">
    <location>
        <begin position="36"/>
        <end position="57"/>
    </location>
</feature>
<feature type="domain" description="NfeD-like C-terminal" evidence="6">
    <location>
        <begin position="411"/>
        <end position="463"/>
    </location>
</feature>
<dbReference type="Pfam" id="PF25145">
    <property type="entry name" value="NfeD1b_N"/>
    <property type="match status" value="1"/>
</dbReference>
<dbReference type="PANTHER" id="PTHR33507">
    <property type="entry name" value="INNER MEMBRANE PROTEIN YBBJ"/>
    <property type="match status" value="1"/>
</dbReference>
<protein>
    <submittedName>
        <fullName evidence="9">Transmembrane protein</fullName>
    </submittedName>
</protein>
<evidence type="ECO:0000313" key="10">
    <source>
        <dbReference type="Proteomes" id="UP000054869"/>
    </source>
</evidence>
<evidence type="ECO:0000256" key="1">
    <source>
        <dbReference type="ARBA" id="ARBA00004141"/>
    </source>
</evidence>
<keyword evidence="2 5" id="KW-0812">Transmembrane</keyword>
<feature type="transmembrane region" description="Helical" evidence="5">
    <location>
        <begin position="272"/>
        <end position="292"/>
    </location>
</feature>
<evidence type="ECO:0000256" key="4">
    <source>
        <dbReference type="ARBA" id="ARBA00023136"/>
    </source>
</evidence>
<dbReference type="Pfam" id="PF24961">
    <property type="entry name" value="NfeD_membrane"/>
    <property type="match status" value="1"/>
</dbReference>
<name>A0A0W0VRE9_9GAMM</name>
<sequence>MGTLHAIAGVNDFKKTLATICFAPFSSDSLNHYPPIIVWQRIVLFIILNLIMLPAVFASKIVELQIKGAIGPATADHISRSIANAQNASLILIVIDTPGGLDKSTRLIVQAILSSKVPIVTYVAPNGARAASAGTFLVYASTVAAMAPGTHLGAASPVSLMEGMEKESKKEDKSSMEKKVTSDAVAYIRALAQLRGRDVKFAEKAITDAATLTATEALKAGVINIIAKNREDLLQQLHGMMVMQDGQKIQLDTKKSAIEEVTPGWRMRFLQVITDPTVAYLLLLLGIYGIFFELVNPGFVLPGVIGAISILIALYALQLLPISYAGLGLIILGFIFIIAEAFAPSFGALGFGGTVAFIVGSILLIDAEHASFQIAWSAILAMAAANLLILLALVIMTVKSRKRKLQHGVGTLLGAEGRTLGPINLQGQAVIKGEIWAVHARQPIATNKRIKVVATNGLQLEVEETNNEKNGVGTSQVK</sequence>
<dbReference type="Pfam" id="PF01957">
    <property type="entry name" value="NfeD"/>
    <property type="match status" value="1"/>
</dbReference>